<proteinExistence type="predicted"/>
<feature type="region of interest" description="Disordered" evidence="1">
    <location>
        <begin position="854"/>
        <end position="915"/>
    </location>
</feature>
<feature type="compositionally biased region" description="Polar residues" evidence="1">
    <location>
        <begin position="1211"/>
        <end position="1220"/>
    </location>
</feature>
<evidence type="ECO:0000313" key="3">
    <source>
        <dbReference type="Proteomes" id="UP000807469"/>
    </source>
</evidence>
<feature type="region of interest" description="Disordered" evidence="1">
    <location>
        <begin position="243"/>
        <end position="269"/>
    </location>
</feature>
<feature type="compositionally biased region" description="Basic and acidic residues" evidence="1">
    <location>
        <begin position="1166"/>
        <end position="1175"/>
    </location>
</feature>
<name>A0A9P5Z2T4_9AGAR</name>
<feature type="compositionally biased region" description="Low complexity" evidence="1">
    <location>
        <begin position="1230"/>
        <end position="1240"/>
    </location>
</feature>
<feature type="compositionally biased region" description="Polar residues" evidence="1">
    <location>
        <begin position="1293"/>
        <end position="1324"/>
    </location>
</feature>
<feature type="compositionally biased region" description="Polar residues" evidence="1">
    <location>
        <begin position="348"/>
        <end position="361"/>
    </location>
</feature>
<feature type="compositionally biased region" description="Polar residues" evidence="1">
    <location>
        <begin position="619"/>
        <end position="633"/>
    </location>
</feature>
<feature type="compositionally biased region" description="Basic and acidic residues" evidence="1">
    <location>
        <begin position="1528"/>
        <end position="1545"/>
    </location>
</feature>
<feature type="compositionally biased region" description="Basic and acidic residues" evidence="1">
    <location>
        <begin position="244"/>
        <end position="253"/>
    </location>
</feature>
<feature type="compositionally biased region" description="Polar residues" evidence="1">
    <location>
        <begin position="1503"/>
        <end position="1521"/>
    </location>
</feature>
<feature type="region of interest" description="Disordered" evidence="1">
    <location>
        <begin position="1367"/>
        <end position="1468"/>
    </location>
</feature>
<feature type="region of interest" description="Disordered" evidence="1">
    <location>
        <begin position="510"/>
        <end position="561"/>
    </location>
</feature>
<feature type="region of interest" description="Disordered" evidence="1">
    <location>
        <begin position="619"/>
        <end position="683"/>
    </location>
</feature>
<feature type="region of interest" description="Disordered" evidence="1">
    <location>
        <begin position="1162"/>
        <end position="1333"/>
    </location>
</feature>
<feature type="compositionally biased region" description="Polar residues" evidence="1">
    <location>
        <begin position="539"/>
        <end position="561"/>
    </location>
</feature>
<feature type="compositionally biased region" description="Polar residues" evidence="1">
    <location>
        <begin position="321"/>
        <end position="334"/>
    </location>
</feature>
<dbReference type="Proteomes" id="UP000807469">
    <property type="component" value="Unassembled WGS sequence"/>
</dbReference>
<protein>
    <submittedName>
        <fullName evidence="2">Uncharacterized protein</fullName>
    </submittedName>
</protein>
<accession>A0A9P5Z2T4</accession>
<keyword evidence="3" id="KW-1185">Reference proteome</keyword>
<reference evidence="2" key="1">
    <citation type="submission" date="2020-11" db="EMBL/GenBank/DDBJ databases">
        <authorList>
            <consortium name="DOE Joint Genome Institute"/>
            <person name="Ahrendt S."/>
            <person name="Riley R."/>
            <person name="Andreopoulos W."/>
            <person name="Labutti K."/>
            <person name="Pangilinan J."/>
            <person name="Ruiz-Duenas F.J."/>
            <person name="Barrasa J.M."/>
            <person name="Sanchez-Garcia M."/>
            <person name="Camarero S."/>
            <person name="Miyauchi S."/>
            <person name="Serrano A."/>
            <person name="Linde D."/>
            <person name="Babiker R."/>
            <person name="Drula E."/>
            <person name="Ayuso-Fernandez I."/>
            <person name="Pacheco R."/>
            <person name="Padilla G."/>
            <person name="Ferreira P."/>
            <person name="Barriuso J."/>
            <person name="Kellner H."/>
            <person name="Castanera R."/>
            <person name="Alfaro M."/>
            <person name="Ramirez L."/>
            <person name="Pisabarro A.G."/>
            <person name="Kuo A."/>
            <person name="Tritt A."/>
            <person name="Lipzen A."/>
            <person name="He G."/>
            <person name="Yan M."/>
            <person name="Ng V."/>
            <person name="Cullen D."/>
            <person name="Martin F."/>
            <person name="Rosso M.-N."/>
            <person name="Henrissat B."/>
            <person name="Hibbett D."/>
            <person name="Martinez A.T."/>
            <person name="Grigoriev I.V."/>
        </authorList>
    </citation>
    <scope>NUCLEOTIDE SEQUENCE</scope>
    <source>
        <strain evidence="2">CIRM-BRFM 674</strain>
    </source>
</reference>
<evidence type="ECO:0000313" key="2">
    <source>
        <dbReference type="EMBL" id="KAF9480092.1"/>
    </source>
</evidence>
<feature type="region of interest" description="Disordered" evidence="1">
    <location>
        <begin position="730"/>
        <end position="772"/>
    </location>
</feature>
<feature type="region of interest" description="Disordered" evidence="1">
    <location>
        <begin position="317"/>
        <end position="374"/>
    </location>
</feature>
<feature type="compositionally biased region" description="Low complexity" evidence="1">
    <location>
        <begin position="1587"/>
        <end position="1600"/>
    </location>
</feature>
<feature type="compositionally biased region" description="Basic and acidic residues" evidence="1">
    <location>
        <begin position="362"/>
        <end position="373"/>
    </location>
</feature>
<feature type="compositionally biased region" description="Polar residues" evidence="1">
    <location>
        <begin position="854"/>
        <end position="863"/>
    </location>
</feature>
<feature type="compositionally biased region" description="Polar residues" evidence="1">
    <location>
        <begin position="649"/>
        <end position="662"/>
    </location>
</feature>
<feature type="compositionally biased region" description="Basic residues" evidence="1">
    <location>
        <begin position="1574"/>
        <end position="1586"/>
    </location>
</feature>
<feature type="region of interest" description="Disordered" evidence="1">
    <location>
        <begin position="1053"/>
        <end position="1102"/>
    </location>
</feature>
<dbReference type="EMBL" id="MU155200">
    <property type="protein sequence ID" value="KAF9480092.1"/>
    <property type="molecule type" value="Genomic_DNA"/>
</dbReference>
<feature type="compositionally biased region" description="Basic residues" evidence="1">
    <location>
        <begin position="1547"/>
        <end position="1557"/>
    </location>
</feature>
<feature type="compositionally biased region" description="Polar residues" evidence="1">
    <location>
        <begin position="100"/>
        <end position="110"/>
    </location>
</feature>
<dbReference type="OrthoDB" id="3058872at2759"/>
<feature type="region of interest" description="Disordered" evidence="1">
    <location>
        <begin position="1128"/>
        <end position="1150"/>
    </location>
</feature>
<feature type="region of interest" description="Disordered" evidence="1">
    <location>
        <begin position="43"/>
        <end position="138"/>
    </location>
</feature>
<evidence type="ECO:0000256" key="1">
    <source>
        <dbReference type="SAM" id="MobiDB-lite"/>
    </source>
</evidence>
<feature type="compositionally biased region" description="Basic and acidic residues" evidence="1">
    <location>
        <begin position="880"/>
        <end position="894"/>
    </location>
</feature>
<comment type="caution">
    <text evidence="2">The sequence shown here is derived from an EMBL/GenBank/DDBJ whole genome shotgun (WGS) entry which is preliminary data.</text>
</comment>
<feature type="region of interest" description="Disordered" evidence="1">
    <location>
        <begin position="1500"/>
        <end position="1600"/>
    </location>
</feature>
<feature type="compositionally biased region" description="Polar residues" evidence="1">
    <location>
        <begin position="43"/>
        <end position="60"/>
    </location>
</feature>
<feature type="compositionally biased region" description="Basic and acidic residues" evidence="1">
    <location>
        <begin position="64"/>
        <end position="81"/>
    </location>
</feature>
<feature type="compositionally biased region" description="Polar residues" evidence="1">
    <location>
        <begin position="1269"/>
        <end position="1279"/>
    </location>
</feature>
<feature type="compositionally biased region" description="Basic and acidic residues" evidence="1">
    <location>
        <begin position="1444"/>
        <end position="1457"/>
    </location>
</feature>
<feature type="compositionally biased region" description="Basic and acidic residues" evidence="1">
    <location>
        <begin position="637"/>
        <end position="647"/>
    </location>
</feature>
<sequence>MLTSTLLQPSTFGTYRPPSRAQVAYNNADATESKVVTIFPSTRHVQPLTSPHHVNTNETSDAAELQHSKTRYDSYEREGDQHSTPNRTPDQGPVVLEAFGTSNIDPSNLENKVRQHAEASSNRQRSEDRHAQLPTLPVEVQKSRTNYSKQVDSHIPGPHNTTIASFVKVEYTQSFPRSSHPKNIQQAMPNVAQVSHEASQNPRIPATPAQLSRNAPFEIQRPSLRTQDPAHVAEISSIAPLEAGKIDKDRNNDDDLQNPIHARQPPLKTESTQLQALQLQQDVIFPVQQFPSVMVNKGISQQNFTDTENRASHLDARKIENTASNSSTRQQETVTDAPHEKTARRASHFTTPQASFITPLNDQEKTPESRHEGVGWSISRPATRIELRPDHVGQIPAHGQRTPIKKDKLEVPQPGPIALFNASSSGSNKGYTPTPGTFQGHQILVAEDEYANVKNEPIQKVEETPEAMVRNVAASIFRPPTSMGFQSSTQLQLGDISRGYQPSPIRVESSLTHLVGNKESPGRRRNDKLDSPYKAEVSIPQTPTGSQSKQDSPGYSHRILNTPSISRPTVLAVVDHTRMLNSSNQESPRTQLNTQFLTADSPFTRVVEDLLFPMAKATSKQGSPLLPTKQTDANPRVPEKDIEREQVVKSLSSIPIGSSTNPVLPVSRQPPYATPRQDPTTEPVLPNPSATFEYDVGPVHQTSLVGNITRTRVPSNQGEAVRPQLPQDIIQNASSGGHPHNMANPQPVNRRERPSPLLDSRANSHDFNKPSPIRSIYKQEIVDQSLQADPPSLGFFTTNFEDALIKATHEKSAVVSSQEPSETIRGADLDVSRQNAQVINEQSMKQMMKRYELQSNVTDSKIQPSKPERIHSRQASTEQYRSRKDSGDRLDPTRLHKITTSDDQPTITRQHDEPDQHGQITFQEPRKAQQPHLADLLSPTLPSKITLDIQDVSAPLPMKVEVARQRTLSSSSNRNVIPPSELIKTRDLLPAVMQPDSSRHPQFQKYPADLPRDVSAIQEIQPPPARSSTAQPPLPFASVLQPQQYPYEVLPKSTLEPGRQTPAPDNRVPFVRPQTTQPQPPSAIQRDAYMPFQGPGETQRQNPSQIYTSELQKNSVDQIRNPLSVQDTRSKGIGTYDTQGTTSIQPRETPFMFPTEPSRHLVSQRHPSDFFHKQPEPLQRPVETLQRPSESNRNPLIAQESRPSAFRTYLAQPSLSSGQGRETHQHANPSASTSRIPSSSLQAQTSTHPPLPQRDAPAEGPISGRREINPSSRMEQISSQDRRTNAAPVPLSLPTSQYSIRHQHSASLPSTSASMIANASSQEIPRSATPAQAYHKMSTLQSNPPVHASIEKVPSFPKAPSEETILLTPSSLARSAPLKPTTSRQSVTPSVASQSSRKGGGFFNVFKKSTTTPNPPQQYEIWRPTGPVKTPDSSPKAMQSEPEPDTRRMNPRPRRDPPPPISIPVPIHGIDQKKSNVFTPFKYLTTRRNRGMSVASLEAQDGTAPNTVVGSPTASMHSQAPIQPPPWRDPRLATEEWRDNEEAGLQKRSKAKVRRQRPGVVFDVEEEHPDDIKRRPRRVKTKHRSSSKQTGSSQPGPSQS</sequence>
<feature type="compositionally biased region" description="Basic and acidic residues" evidence="1">
    <location>
        <begin position="520"/>
        <end position="533"/>
    </location>
</feature>
<gene>
    <name evidence="2" type="ORF">BDN70DRAFT_877972</name>
</gene>
<feature type="compositionally biased region" description="Polar residues" evidence="1">
    <location>
        <begin position="1136"/>
        <end position="1146"/>
    </location>
</feature>
<feature type="compositionally biased region" description="Polar residues" evidence="1">
    <location>
        <begin position="1380"/>
        <end position="1397"/>
    </location>
</feature>
<organism evidence="2 3">
    <name type="scientific">Pholiota conissans</name>
    <dbReference type="NCBI Taxonomy" id="109636"/>
    <lineage>
        <taxon>Eukaryota</taxon>
        <taxon>Fungi</taxon>
        <taxon>Dikarya</taxon>
        <taxon>Basidiomycota</taxon>
        <taxon>Agaricomycotina</taxon>
        <taxon>Agaricomycetes</taxon>
        <taxon>Agaricomycetidae</taxon>
        <taxon>Agaricales</taxon>
        <taxon>Agaricineae</taxon>
        <taxon>Strophariaceae</taxon>
        <taxon>Pholiota</taxon>
    </lineage>
</organism>